<evidence type="ECO:0000256" key="5">
    <source>
        <dbReference type="ARBA" id="ARBA00022737"/>
    </source>
</evidence>
<accession>A0A0L0SX04</accession>
<dbReference type="STRING" id="578462.A0A0L0SX04"/>
<evidence type="ECO:0000256" key="4">
    <source>
        <dbReference type="ARBA" id="ARBA00022490"/>
    </source>
</evidence>
<comment type="similarity">
    <text evidence="2">Belongs to the importin beta family. Importin beta-1 subfamily.</text>
</comment>
<keyword evidence="5" id="KW-0677">Repeat</keyword>
<name>A0A0L0SX04_ALLM3</name>
<dbReference type="InterPro" id="IPR058584">
    <property type="entry name" value="IMB1_TNPO1-like_TPR"/>
</dbReference>
<dbReference type="Pfam" id="PF13513">
    <property type="entry name" value="HEAT_EZ"/>
    <property type="match status" value="1"/>
</dbReference>
<dbReference type="FunFam" id="1.25.10.10:FF:000027">
    <property type="entry name" value="Importin subunit beta-1"/>
    <property type="match status" value="1"/>
</dbReference>
<keyword evidence="4" id="KW-0963">Cytoplasm</keyword>
<reference evidence="11" key="2">
    <citation type="submission" date="2009-11" db="EMBL/GenBank/DDBJ databases">
        <title>The Genome Sequence of Allomyces macrogynus strain ATCC 38327.</title>
        <authorList>
            <consortium name="The Broad Institute Genome Sequencing Platform"/>
            <person name="Russ C."/>
            <person name="Cuomo C."/>
            <person name="Shea T."/>
            <person name="Young S.K."/>
            <person name="Zeng Q."/>
            <person name="Koehrsen M."/>
            <person name="Haas B."/>
            <person name="Borodovsky M."/>
            <person name="Guigo R."/>
            <person name="Alvarado L."/>
            <person name="Berlin A."/>
            <person name="Borenstein D."/>
            <person name="Chen Z."/>
            <person name="Engels R."/>
            <person name="Freedman E."/>
            <person name="Gellesch M."/>
            <person name="Goldberg J."/>
            <person name="Griggs A."/>
            <person name="Gujja S."/>
            <person name="Heiman D."/>
            <person name="Hepburn T."/>
            <person name="Howarth C."/>
            <person name="Jen D."/>
            <person name="Larson L."/>
            <person name="Lewis B."/>
            <person name="Mehta T."/>
            <person name="Park D."/>
            <person name="Pearson M."/>
            <person name="Roberts A."/>
            <person name="Saif S."/>
            <person name="Shenoy N."/>
            <person name="Sisk P."/>
            <person name="Stolte C."/>
            <person name="Sykes S."/>
            <person name="Walk T."/>
            <person name="White J."/>
            <person name="Yandava C."/>
            <person name="Burger G."/>
            <person name="Gray M.W."/>
            <person name="Holland P.W.H."/>
            <person name="King N."/>
            <person name="Lang F.B.F."/>
            <person name="Roger A.J."/>
            <person name="Ruiz-Trillo I."/>
            <person name="Lander E."/>
            <person name="Nusbaum C."/>
        </authorList>
    </citation>
    <scope>NUCLEOTIDE SEQUENCE [LARGE SCALE GENOMIC DNA]</scope>
    <source>
        <strain evidence="11">ATCC 38327</strain>
    </source>
</reference>
<dbReference type="Proteomes" id="UP000054350">
    <property type="component" value="Unassembled WGS sequence"/>
</dbReference>
<dbReference type="eggNOG" id="KOG1241">
    <property type="taxonomic scope" value="Eukaryota"/>
</dbReference>
<dbReference type="OMA" id="QQYQERW"/>
<reference evidence="10 11" key="1">
    <citation type="submission" date="2009-11" db="EMBL/GenBank/DDBJ databases">
        <title>Annotation of Allomyces macrogynus ATCC 38327.</title>
        <authorList>
            <consortium name="The Broad Institute Genome Sequencing Platform"/>
            <person name="Russ C."/>
            <person name="Cuomo C."/>
            <person name="Burger G."/>
            <person name="Gray M.W."/>
            <person name="Holland P.W.H."/>
            <person name="King N."/>
            <person name="Lang F.B.F."/>
            <person name="Roger A.J."/>
            <person name="Ruiz-Trillo I."/>
            <person name="Young S.K."/>
            <person name="Zeng Q."/>
            <person name="Gargeya S."/>
            <person name="Fitzgerald M."/>
            <person name="Haas B."/>
            <person name="Abouelleil A."/>
            <person name="Alvarado L."/>
            <person name="Arachchi H.M."/>
            <person name="Berlin A."/>
            <person name="Chapman S.B."/>
            <person name="Gearin G."/>
            <person name="Goldberg J."/>
            <person name="Griggs A."/>
            <person name="Gujja S."/>
            <person name="Hansen M."/>
            <person name="Heiman D."/>
            <person name="Howarth C."/>
            <person name="Larimer J."/>
            <person name="Lui A."/>
            <person name="MacDonald P.J.P."/>
            <person name="McCowen C."/>
            <person name="Montmayeur A."/>
            <person name="Murphy C."/>
            <person name="Neiman D."/>
            <person name="Pearson M."/>
            <person name="Priest M."/>
            <person name="Roberts A."/>
            <person name="Saif S."/>
            <person name="Shea T."/>
            <person name="Sisk P."/>
            <person name="Stolte C."/>
            <person name="Sykes S."/>
            <person name="Wortman J."/>
            <person name="Nusbaum C."/>
            <person name="Birren B."/>
        </authorList>
    </citation>
    <scope>NUCLEOTIDE SEQUENCE [LARGE SCALE GENOMIC DNA]</scope>
    <source>
        <strain evidence="10 11">ATCC 38327</strain>
    </source>
</reference>
<protein>
    <recommendedName>
        <fullName evidence="7">Importin-95</fullName>
    </recommendedName>
    <alternativeName>
        <fullName evidence="8">Karyopherin-95</fullName>
    </alternativeName>
</protein>
<evidence type="ECO:0000256" key="3">
    <source>
        <dbReference type="ARBA" id="ARBA00022448"/>
    </source>
</evidence>
<feature type="domain" description="Importin N-terminal" evidence="9">
    <location>
        <begin position="21"/>
        <end position="101"/>
    </location>
</feature>
<evidence type="ECO:0000256" key="1">
    <source>
        <dbReference type="ARBA" id="ARBA00004496"/>
    </source>
</evidence>
<dbReference type="GO" id="GO:0005737">
    <property type="term" value="C:cytoplasm"/>
    <property type="evidence" value="ECO:0007669"/>
    <property type="project" value="UniProtKB-SubCell"/>
</dbReference>
<evidence type="ECO:0000256" key="8">
    <source>
        <dbReference type="ARBA" id="ARBA00083566"/>
    </source>
</evidence>
<dbReference type="Gene3D" id="1.25.10.10">
    <property type="entry name" value="Leucine-rich Repeat Variant"/>
    <property type="match status" value="1"/>
</dbReference>
<dbReference type="InterPro" id="IPR001494">
    <property type="entry name" value="Importin-beta_N"/>
</dbReference>
<dbReference type="OrthoDB" id="10263328at2759"/>
<gene>
    <name evidence="10" type="ORF">AMAG_12160</name>
</gene>
<dbReference type="InterPro" id="IPR040122">
    <property type="entry name" value="Importin_beta"/>
</dbReference>
<dbReference type="InterPro" id="IPR016024">
    <property type="entry name" value="ARM-type_fold"/>
</dbReference>
<dbReference type="InterPro" id="IPR011989">
    <property type="entry name" value="ARM-like"/>
</dbReference>
<dbReference type="Pfam" id="PF25574">
    <property type="entry name" value="TPR_IMB1"/>
    <property type="match status" value="1"/>
</dbReference>
<dbReference type="EMBL" id="GG745352">
    <property type="protein sequence ID" value="KNE67083.1"/>
    <property type="molecule type" value="Genomic_DNA"/>
</dbReference>
<dbReference type="SUPFAM" id="SSF48371">
    <property type="entry name" value="ARM repeat"/>
    <property type="match status" value="1"/>
</dbReference>
<keyword evidence="11" id="KW-1185">Reference proteome</keyword>
<keyword evidence="3" id="KW-0813">Transport</keyword>
<sequence length="865" mass="93274">MNIGEWLAGSISPDQRVREESERNLEAAYNSDYTTYIGLLTQELVNPNAAGHVRTSAGLALKNALTGQEASIKESKHQKWLAVDPTLRRQIKTAILGNLDSTAGGPTAQVIAAIAAVDLPRNDWPELMQQLLANMTSGTSSENLKVHSMTAIGYTCELIDSSILATQSDNILTAVVNGARKDEPSARVRKQALDALANSLVFVKANFEREAERNIIMQVVCEATQAPEVPVQIAAYQCLIKIVDLYYKYMELYLKKALYGVTIFSMQSGESDVALQAIEFWNTVCEREYDLLAQAEEDAFMGRPTLEPCLHFTKNILKELVPVLFWLLSQKDEDDDDDDWTPAMAAGTCLSLVALTVGHDIVPHALPLIEANLRSVEWRQREAAVMTFGAILEGPNAADLAPLVKQALPFLLDNTVDLNAHVKDTAVWTLGRVCEFMLDHLDHAMRESIVAALVRGLTESPRIAASCCWALNNFGEHAVHLLELDEQTAHAVAALVEPAVTGLVQVSARADNANNVRSAAYVALGTWVSIATPDRTALVLRVCEELLRRLEAALGTQYSATAADLQANLCLALAQTVRRLSADVAPGADRVMDVLIRVVTMASTSKAATVLEDAWTAVAAVATALETGFMRFMPVVLPLLVAALNNYEERAVCTVAVGVVADLTRALDSEFLAFADGFMEVLGNLLVNAAVSTTIKPSIITCFGDIALAVGTHFEKYLTVVMGVLAQAIAMVKDPAAPNAAASPETVEFIELMREAIVDALVGIVAALAPAGKGDLLIPYLDAMCTAMHAAASNLPQDPEHVVRQIAGLVGDLAANIGAPARVQLSQPWVAEFLTMAARTRSFETGTRETAKWARMMVKDLARAG</sequence>
<evidence type="ECO:0000256" key="7">
    <source>
        <dbReference type="ARBA" id="ARBA00079884"/>
    </source>
</evidence>
<comment type="subcellular location">
    <subcellularLocation>
        <location evidence="1">Cytoplasm</location>
    </subcellularLocation>
</comment>
<dbReference type="GO" id="GO:0031267">
    <property type="term" value="F:small GTPase binding"/>
    <property type="evidence" value="ECO:0007669"/>
    <property type="project" value="InterPro"/>
</dbReference>
<evidence type="ECO:0000313" key="10">
    <source>
        <dbReference type="EMBL" id="KNE67083.1"/>
    </source>
</evidence>
<dbReference type="PANTHER" id="PTHR10527">
    <property type="entry name" value="IMPORTIN BETA"/>
    <property type="match status" value="1"/>
</dbReference>
<dbReference type="VEuPathDB" id="FungiDB:AMAG_12160"/>
<evidence type="ECO:0000259" key="9">
    <source>
        <dbReference type="PROSITE" id="PS50166"/>
    </source>
</evidence>
<dbReference type="GO" id="GO:0006606">
    <property type="term" value="P:protein import into nucleus"/>
    <property type="evidence" value="ECO:0007669"/>
    <property type="project" value="InterPro"/>
</dbReference>
<proteinExistence type="inferred from homology"/>
<evidence type="ECO:0000313" key="11">
    <source>
        <dbReference type="Proteomes" id="UP000054350"/>
    </source>
</evidence>
<keyword evidence="6" id="KW-0653">Protein transport</keyword>
<dbReference type="AlphaFoldDB" id="A0A0L0SX04"/>
<evidence type="ECO:0000256" key="2">
    <source>
        <dbReference type="ARBA" id="ARBA00010907"/>
    </source>
</evidence>
<organism evidence="10 11">
    <name type="scientific">Allomyces macrogynus (strain ATCC 38327)</name>
    <name type="common">Allomyces javanicus var. macrogynus</name>
    <dbReference type="NCBI Taxonomy" id="578462"/>
    <lineage>
        <taxon>Eukaryota</taxon>
        <taxon>Fungi</taxon>
        <taxon>Fungi incertae sedis</taxon>
        <taxon>Blastocladiomycota</taxon>
        <taxon>Blastocladiomycetes</taxon>
        <taxon>Blastocladiales</taxon>
        <taxon>Blastocladiaceae</taxon>
        <taxon>Allomyces</taxon>
    </lineage>
</organism>
<evidence type="ECO:0000256" key="6">
    <source>
        <dbReference type="ARBA" id="ARBA00022927"/>
    </source>
</evidence>
<dbReference type="PROSITE" id="PS50166">
    <property type="entry name" value="IMPORTIN_B_NT"/>
    <property type="match status" value="1"/>
</dbReference>